<protein>
    <submittedName>
        <fullName evidence="2">Zgc:193811</fullName>
    </submittedName>
</protein>
<feature type="region of interest" description="Disordered" evidence="1">
    <location>
        <begin position="142"/>
        <end position="163"/>
    </location>
</feature>
<evidence type="ECO:0000313" key="2">
    <source>
        <dbReference type="Ensembl" id="ENSSRHP00000036221.1"/>
    </source>
</evidence>
<reference evidence="2" key="1">
    <citation type="submission" date="2025-08" db="UniProtKB">
        <authorList>
            <consortium name="Ensembl"/>
        </authorList>
    </citation>
    <scope>IDENTIFICATION</scope>
</reference>
<organism evidence="2 3">
    <name type="scientific">Sinocyclocheilus rhinocerous</name>
    <dbReference type="NCBI Taxonomy" id="307959"/>
    <lineage>
        <taxon>Eukaryota</taxon>
        <taxon>Metazoa</taxon>
        <taxon>Chordata</taxon>
        <taxon>Craniata</taxon>
        <taxon>Vertebrata</taxon>
        <taxon>Euteleostomi</taxon>
        <taxon>Actinopterygii</taxon>
        <taxon>Neopterygii</taxon>
        <taxon>Teleostei</taxon>
        <taxon>Ostariophysi</taxon>
        <taxon>Cypriniformes</taxon>
        <taxon>Cyprinidae</taxon>
        <taxon>Cyprininae</taxon>
        <taxon>Sinocyclocheilus</taxon>
    </lineage>
</organism>
<dbReference type="AlphaFoldDB" id="A0A673I6I7"/>
<dbReference type="InterPro" id="IPR053347">
    <property type="entry name" value="Axonemal_MT_stabilizer"/>
</dbReference>
<evidence type="ECO:0000313" key="3">
    <source>
        <dbReference type="Proteomes" id="UP000472270"/>
    </source>
</evidence>
<dbReference type="Proteomes" id="UP000472270">
    <property type="component" value="Unassembled WGS sequence"/>
</dbReference>
<dbReference type="Ensembl" id="ENSSRHT00000037275.1">
    <property type="protein sequence ID" value="ENSSRHP00000036221.1"/>
    <property type="gene ID" value="ENSSRHG00000018579.1"/>
</dbReference>
<proteinExistence type="predicted"/>
<dbReference type="PANTHER" id="PTHR37404:SF1">
    <property type="entry name" value="HCG1796489"/>
    <property type="match status" value="1"/>
</dbReference>
<reference evidence="2" key="2">
    <citation type="submission" date="2025-09" db="UniProtKB">
        <authorList>
            <consortium name="Ensembl"/>
        </authorList>
    </citation>
    <scope>IDENTIFICATION</scope>
</reference>
<keyword evidence="3" id="KW-1185">Reference proteome</keyword>
<dbReference type="PANTHER" id="PTHR37404">
    <property type="entry name" value="HCG1796489"/>
    <property type="match status" value="1"/>
</dbReference>
<sequence length="236" mass="26450">MDNQRRKVQTSTTIGHAYLQPSFYFKTCKNAPLHPVVHRQNRVPHDRKPLNGPLYNEIHSKLRDRPTVRVVSNPISEMQDRYRGQSAANEMTHTSLDFNQALYRQLETAQMAFVQEPVFKSNLSPRSVLDAATFNGTLTKSGAHSRLPAHKAPSTLSCQPRLPRPPLPVPHRGKSNLYMDSFTVPVPPPTSQAADVAQSGVKWQDDGGKGVLLDILGVPKMYSTENQTYGRNKNKK</sequence>
<accession>A0A673I6I7</accession>
<name>A0A673I6I7_9TELE</name>
<evidence type="ECO:0000256" key="1">
    <source>
        <dbReference type="SAM" id="MobiDB-lite"/>
    </source>
</evidence>